<dbReference type="Proteomes" id="UP000736787">
    <property type="component" value="Unassembled WGS sequence"/>
</dbReference>
<reference evidence="2" key="1">
    <citation type="submission" date="2018-10" db="EMBL/GenBank/DDBJ databases">
        <title>Effector identification in a new, highly contiguous assembly of the strawberry crown rot pathogen Phytophthora cactorum.</title>
        <authorList>
            <person name="Armitage A.D."/>
            <person name="Nellist C.F."/>
            <person name="Bates H."/>
            <person name="Vickerstaff R.J."/>
            <person name="Harrison R.J."/>
        </authorList>
    </citation>
    <scope>NUCLEOTIDE SEQUENCE</scope>
    <source>
        <strain evidence="1">15-7</strain>
        <strain evidence="2">4040</strain>
        <strain evidence="3">P415</strain>
    </source>
</reference>
<dbReference type="Proteomes" id="UP000735874">
    <property type="component" value="Unassembled WGS sequence"/>
</dbReference>
<evidence type="ECO:0000313" key="2">
    <source>
        <dbReference type="EMBL" id="KAG2946880.1"/>
    </source>
</evidence>
<dbReference type="EMBL" id="RCMK01000147">
    <property type="protein sequence ID" value="KAG2946880.1"/>
    <property type="molecule type" value="Genomic_DNA"/>
</dbReference>
<dbReference type="AlphaFoldDB" id="A0A8T1E0T4"/>
<evidence type="ECO:0000313" key="4">
    <source>
        <dbReference type="Proteomes" id="UP000736787"/>
    </source>
</evidence>
<gene>
    <name evidence="1" type="ORF">PC113_g7380</name>
    <name evidence="2" type="ORF">PC117_g7278</name>
    <name evidence="3" type="ORF">PC118_g5131</name>
</gene>
<sequence>MYLVLTIRVSEPDLQHVAHWSEAVVSAVSLQMQIYIPVCKMISTDLIKEPAGIFMYVAVWDIGNMIGLQGRAMLALV</sequence>
<comment type="caution">
    <text evidence="2">The sequence shown here is derived from an EMBL/GenBank/DDBJ whole genome shotgun (WGS) entry which is preliminary data.</text>
</comment>
<dbReference type="EMBL" id="RCML01000103">
    <property type="protein sequence ID" value="KAG2991371.1"/>
    <property type="molecule type" value="Genomic_DNA"/>
</dbReference>
<evidence type="ECO:0000313" key="1">
    <source>
        <dbReference type="EMBL" id="KAG2861186.1"/>
    </source>
</evidence>
<dbReference type="EMBL" id="RCMG01000161">
    <property type="protein sequence ID" value="KAG2861186.1"/>
    <property type="molecule type" value="Genomic_DNA"/>
</dbReference>
<name>A0A8T1E0T4_9STRA</name>
<organism evidence="2 4">
    <name type="scientific">Phytophthora cactorum</name>
    <dbReference type="NCBI Taxonomy" id="29920"/>
    <lineage>
        <taxon>Eukaryota</taxon>
        <taxon>Sar</taxon>
        <taxon>Stramenopiles</taxon>
        <taxon>Oomycota</taxon>
        <taxon>Peronosporomycetes</taxon>
        <taxon>Peronosporales</taxon>
        <taxon>Peronosporaceae</taxon>
        <taxon>Phytophthora</taxon>
    </lineage>
</organism>
<proteinExistence type="predicted"/>
<protein>
    <submittedName>
        <fullName evidence="2">Uncharacterized protein</fullName>
    </submittedName>
</protein>
<dbReference type="Proteomes" id="UP000697107">
    <property type="component" value="Unassembled WGS sequence"/>
</dbReference>
<evidence type="ECO:0000313" key="3">
    <source>
        <dbReference type="EMBL" id="KAG2991371.1"/>
    </source>
</evidence>
<accession>A0A8T1E0T4</accession>